<evidence type="ECO:0000256" key="1">
    <source>
        <dbReference type="ARBA" id="ARBA00004340"/>
    </source>
</evidence>
<evidence type="ECO:0000313" key="6">
    <source>
        <dbReference type="Proteomes" id="UP000615446"/>
    </source>
</evidence>
<keyword evidence="3" id="KW-0964">Secreted</keyword>
<dbReference type="GO" id="GO:0005576">
    <property type="term" value="C:extracellular region"/>
    <property type="evidence" value="ECO:0007669"/>
    <property type="project" value="UniProtKB-SubCell"/>
</dbReference>
<dbReference type="GO" id="GO:0043657">
    <property type="term" value="C:host cell"/>
    <property type="evidence" value="ECO:0007669"/>
    <property type="project" value="UniProtKB-SubCell"/>
</dbReference>
<sequence length="272" mass="31387">MLKIKRVCYGVTSTEPEIKKRHLSATSITSLCLVKGNKTTNVLPVDIDKDQLVEHLKEVINAKKQNKFAGRTRAPCDKRNKRLLESFNKSEYVFEFYREMNGFKWDVDVRDRRPREYICKEYGPSVSDGAAILKHLARFKSIPINGDDQMKHQNRICLLVTCRRATTVVYEDERMRTLGHITLLLVEAQEPDSALDVGREREIERDLEKLSNIIGDVLGAFDKVEKNQHDIVKHLQDIGQCLVTCNLIQLEILSSLILYENNRLAQRLHGRI</sequence>
<evidence type="ECO:0000313" key="5">
    <source>
        <dbReference type="EMBL" id="GES85695.1"/>
    </source>
</evidence>
<feature type="domain" description="Crinkler effector protein N-terminal" evidence="4">
    <location>
        <begin position="31"/>
        <end position="70"/>
    </location>
</feature>
<dbReference type="Pfam" id="PF20147">
    <property type="entry name" value="Crinkler"/>
    <property type="match status" value="1"/>
</dbReference>
<dbReference type="AlphaFoldDB" id="A0A8H3LHA8"/>
<dbReference type="OrthoDB" id="2409492at2759"/>
<evidence type="ECO:0000256" key="3">
    <source>
        <dbReference type="ARBA" id="ARBA00022525"/>
    </source>
</evidence>
<reference evidence="5" key="1">
    <citation type="submission" date="2019-10" db="EMBL/GenBank/DDBJ databases">
        <title>Conservation and host-specific expression of non-tandemly repeated heterogenous ribosome RNA gene in arbuscular mycorrhizal fungi.</title>
        <authorList>
            <person name="Maeda T."/>
            <person name="Kobayashi Y."/>
            <person name="Nakagawa T."/>
            <person name="Ezawa T."/>
            <person name="Yamaguchi K."/>
            <person name="Bino T."/>
            <person name="Nishimoto Y."/>
            <person name="Shigenobu S."/>
            <person name="Kawaguchi M."/>
        </authorList>
    </citation>
    <scope>NUCLEOTIDE SEQUENCE</scope>
    <source>
        <strain evidence="5">HR1</strain>
    </source>
</reference>
<comment type="subcellular location">
    <subcellularLocation>
        <location evidence="1">Host cell</location>
    </subcellularLocation>
    <subcellularLocation>
        <location evidence="2">Secreted</location>
    </subcellularLocation>
</comment>
<accession>A0A8H3LHA8</accession>
<proteinExistence type="predicted"/>
<comment type="caution">
    <text evidence="5">The sequence shown here is derived from an EMBL/GenBank/DDBJ whole genome shotgun (WGS) entry which is preliminary data.</text>
</comment>
<gene>
    <name evidence="5" type="ORF">RCL2_001279900</name>
</gene>
<name>A0A8H3LHA8_9GLOM</name>
<dbReference type="InterPro" id="IPR045379">
    <property type="entry name" value="Crinkler_N"/>
</dbReference>
<evidence type="ECO:0000256" key="2">
    <source>
        <dbReference type="ARBA" id="ARBA00004613"/>
    </source>
</evidence>
<protein>
    <recommendedName>
        <fullName evidence="4">Crinkler effector protein N-terminal domain-containing protein</fullName>
    </recommendedName>
</protein>
<evidence type="ECO:0000259" key="4">
    <source>
        <dbReference type="Pfam" id="PF20147"/>
    </source>
</evidence>
<organism evidence="5 6">
    <name type="scientific">Rhizophagus clarus</name>
    <dbReference type="NCBI Taxonomy" id="94130"/>
    <lineage>
        <taxon>Eukaryota</taxon>
        <taxon>Fungi</taxon>
        <taxon>Fungi incertae sedis</taxon>
        <taxon>Mucoromycota</taxon>
        <taxon>Glomeromycotina</taxon>
        <taxon>Glomeromycetes</taxon>
        <taxon>Glomerales</taxon>
        <taxon>Glomeraceae</taxon>
        <taxon>Rhizophagus</taxon>
    </lineage>
</organism>
<dbReference type="Proteomes" id="UP000615446">
    <property type="component" value="Unassembled WGS sequence"/>
</dbReference>
<dbReference type="EMBL" id="BLAL01000156">
    <property type="protein sequence ID" value="GES85695.1"/>
    <property type="molecule type" value="Genomic_DNA"/>
</dbReference>